<evidence type="ECO:0000256" key="1">
    <source>
        <dbReference type="SAM" id="MobiDB-lite"/>
    </source>
</evidence>
<accession>A4RTK6</accession>
<dbReference type="GO" id="GO:0008146">
    <property type="term" value="F:sulfotransferase activity"/>
    <property type="evidence" value="ECO:0007669"/>
    <property type="project" value="InterPro"/>
</dbReference>
<dbReference type="KEGG" id="olu:OSTLU_29845"/>
<feature type="region of interest" description="Disordered" evidence="1">
    <location>
        <begin position="1"/>
        <end position="28"/>
    </location>
</feature>
<dbReference type="AlphaFoldDB" id="A4RTK6"/>
<keyword evidence="3" id="KW-1185">Reference proteome</keyword>
<dbReference type="Gene3D" id="3.40.50.300">
    <property type="entry name" value="P-loop containing nucleotide triphosphate hydrolases"/>
    <property type="match status" value="1"/>
</dbReference>
<dbReference type="OrthoDB" id="498243at2759"/>
<reference evidence="2 3" key="1">
    <citation type="journal article" date="2007" name="Proc. Natl. Acad. Sci. U.S.A.">
        <title>The tiny eukaryote Ostreococcus provides genomic insights into the paradox of plankton speciation.</title>
        <authorList>
            <person name="Palenik B."/>
            <person name="Grimwood J."/>
            <person name="Aerts A."/>
            <person name="Rouze P."/>
            <person name="Salamov A."/>
            <person name="Putnam N."/>
            <person name="Dupont C."/>
            <person name="Jorgensen R."/>
            <person name="Derelle E."/>
            <person name="Rombauts S."/>
            <person name="Zhou K."/>
            <person name="Otillar R."/>
            <person name="Merchant S.S."/>
            <person name="Podell S."/>
            <person name="Gaasterland T."/>
            <person name="Napoli C."/>
            <person name="Gendler K."/>
            <person name="Manuell A."/>
            <person name="Tai V."/>
            <person name="Vallon O."/>
            <person name="Piganeau G."/>
            <person name="Jancek S."/>
            <person name="Heijde M."/>
            <person name="Jabbari K."/>
            <person name="Bowler C."/>
            <person name="Lohr M."/>
            <person name="Robbens S."/>
            <person name="Werner G."/>
            <person name="Dubchak I."/>
            <person name="Pazour G.J."/>
            <person name="Ren Q."/>
            <person name="Paulsen I."/>
            <person name="Delwiche C."/>
            <person name="Schmutz J."/>
            <person name="Rokhsar D."/>
            <person name="Van de Peer Y."/>
            <person name="Moreau H."/>
            <person name="Grigoriev I.V."/>
        </authorList>
    </citation>
    <scope>NUCLEOTIDE SEQUENCE [LARGE SCALE GENOMIC DNA]</scope>
    <source>
        <strain evidence="2 3">CCE9901</strain>
    </source>
</reference>
<dbReference type="GeneID" id="5000307"/>
<proteinExistence type="predicted"/>
<dbReference type="EMBL" id="CP000582">
    <property type="protein sequence ID" value="ABO94350.1"/>
    <property type="molecule type" value="Genomic_DNA"/>
</dbReference>
<sequence length="437" mass="48166">MRVGQDERVSLIPERTAGDDGAPDASFSSSTRARACLNTHRSKLTWACVAVVVALGAVCGVEFKLERDREIACHTRTDRGMGGPGVVRLGEGLTPRRVGDFGDAAAAAKAFPLRAGHDDYSKYDSVALKELVMEHLRGKCEGSGLPVFLHIPKTGGTTIETVLGTLGIDVGYCHKRPFEFRKKYIGYEQWHTPPAAEVPDSFAIVRNPYSRAQSEFLWRMNWLDKALFHSLRPGYDPENCKKFENHIKQQVHDAHKSELSQCYQEVEYTIQGMNECDGKIAARLNVESHWLPQSVTAASASRLFRFEECMGPEEGTCPRVRGEGEQPNVVSFLRSRFHPAVSMASHENDWNAAVVKPNLHACWENMNPSVLNAFNAFFKHDVSAFGYEMVTPAHALDAPDGGFHYAPALALAPKTLGEIQAELPSGDVVQANVGPQC</sequence>
<dbReference type="Pfam" id="PF03567">
    <property type="entry name" value="Sulfotransfer_2"/>
    <property type="match status" value="1"/>
</dbReference>
<dbReference type="RefSeq" id="XP_001416058.1">
    <property type="nucleotide sequence ID" value="XM_001416021.1"/>
</dbReference>
<evidence type="ECO:0008006" key="4">
    <source>
        <dbReference type="Google" id="ProtNLM"/>
    </source>
</evidence>
<dbReference type="InterPro" id="IPR005331">
    <property type="entry name" value="Sulfotransferase"/>
</dbReference>
<name>A4RTK6_OSTLU</name>
<evidence type="ECO:0000313" key="2">
    <source>
        <dbReference type="EMBL" id="ABO94350.1"/>
    </source>
</evidence>
<evidence type="ECO:0000313" key="3">
    <source>
        <dbReference type="Proteomes" id="UP000001568"/>
    </source>
</evidence>
<gene>
    <name evidence="2" type="ORF">OSTLU_29845</name>
</gene>
<dbReference type="GO" id="GO:0016020">
    <property type="term" value="C:membrane"/>
    <property type="evidence" value="ECO:0007669"/>
    <property type="project" value="InterPro"/>
</dbReference>
<dbReference type="HOGENOM" id="CLU_627607_0_0_1"/>
<dbReference type="Gramene" id="ABO94350">
    <property type="protein sequence ID" value="ABO94350"/>
    <property type="gene ID" value="OSTLU_29845"/>
</dbReference>
<protein>
    <recommendedName>
        <fullName evidence="4">Sulfotransferase</fullName>
    </recommendedName>
</protein>
<dbReference type="InterPro" id="IPR027417">
    <property type="entry name" value="P-loop_NTPase"/>
</dbReference>
<dbReference type="Proteomes" id="UP000001568">
    <property type="component" value="Chromosome 2"/>
</dbReference>
<organism evidence="2 3">
    <name type="scientific">Ostreococcus lucimarinus (strain CCE9901)</name>
    <dbReference type="NCBI Taxonomy" id="436017"/>
    <lineage>
        <taxon>Eukaryota</taxon>
        <taxon>Viridiplantae</taxon>
        <taxon>Chlorophyta</taxon>
        <taxon>Mamiellophyceae</taxon>
        <taxon>Mamiellales</taxon>
        <taxon>Bathycoccaceae</taxon>
        <taxon>Ostreococcus</taxon>
    </lineage>
</organism>